<protein>
    <submittedName>
        <fullName evidence="2">Uncharacterized protein</fullName>
    </submittedName>
</protein>
<name>A0AAN5CJ88_9BILA</name>
<dbReference type="EMBL" id="BTRK01000004">
    <property type="protein sequence ID" value="GMR45370.1"/>
    <property type="molecule type" value="Genomic_DNA"/>
</dbReference>
<feature type="non-terminal residue" evidence="2">
    <location>
        <position position="99"/>
    </location>
</feature>
<organism evidence="2 3">
    <name type="scientific">Pristionchus mayeri</name>
    <dbReference type="NCBI Taxonomy" id="1317129"/>
    <lineage>
        <taxon>Eukaryota</taxon>
        <taxon>Metazoa</taxon>
        <taxon>Ecdysozoa</taxon>
        <taxon>Nematoda</taxon>
        <taxon>Chromadorea</taxon>
        <taxon>Rhabditida</taxon>
        <taxon>Rhabditina</taxon>
        <taxon>Diplogasteromorpha</taxon>
        <taxon>Diplogasteroidea</taxon>
        <taxon>Neodiplogasteridae</taxon>
        <taxon>Pristionchus</taxon>
    </lineage>
</organism>
<feature type="signal peptide" evidence="1">
    <location>
        <begin position="1"/>
        <end position="19"/>
    </location>
</feature>
<feature type="non-terminal residue" evidence="2">
    <location>
        <position position="1"/>
    </location>
</feature>
<evidence type="ECO:0000313" key="3">
    <source>
        <dbReference type="Proteomes" id="UP001328107"/>
    </source>
</evidence>
<dbReference type="Proteomes" id="UP001328107">
    <property type="component" value="Unassembled WGS sequence"/>
</dbReference>
<proteinExistence type="predicted"/>
<reference evidence="3" key="1">
    <citation type="submission" date="2022-10" db="EMBL/GenBank/DDBJ databases">
        <title>Genome assembly of Pristionchus species.</title>
        <authorList>
            <person name="Yoshida K."/>
            <person name="Sommer R.J."/>
        </authorList>
    </citation>
    <scope>NUCLEOTIDE SEQUENCE [LARGE SCALE GENOMIC DNA]</scope>
    <source>
        <strain evidence="3">RS5460</strain>
    </source>
</reference>
<sequence length="99" mass="10676">TSSMRFILVLFAIVSVVSSIKCYDGLVEWGRVPKDAKLTLKNCRENCCVVTWSLPGTIYSCGNGCPKANEFIGGEKCESAPVDSSWCHCAGPVGKCKPK</sequence>
<accession>A0AAN5CJ88</accession>
<comment type="caution">
    <text evidence="2">The sequence shown here is derived from an EMBL/GenBank/DDBJ whole genome shotgun (WGS) entry which is preliminary data.</text>
</comment>
<evidence type="ECO:0000313" key="2">
    <source>
        <dbReference type="EMBL" id="GMR45370.1"/>
    </source>
</evidence>
<gene>
    <name evidence="2" type="ORF">PMAYCL1PPCAC_15565</name>
</gene>
<keyword evidence="1" id="KW-0732">Signal</keyword>
<dbReference type="AlphaFoldDB" id="A0AAN5CJ88"/>
<feature type="chain" id="PRO_5042936195" evidence="1">
    <location>
        <begin position="20"/>
        <end position="99"/>
    </location>
</feature>
<keyword evidence="3" id="KW-1185">Reference proteome</keyword>
<evidence type="ECO:0000256" key="1">
    <source>
        <dbReference type="SAM" id="SignalP"/>
    </source>
</evidence>